<keyword evidence="1" id="KW-1185">Reference proteome</keyword>
<dbReference type="AlphaFoldDB" id="A0A914Y0P3"/>
<protein>
    <submittedName>
        <fullName evidence="2">Uncharacterized protein</fullName>
    </submittedName>
</protein>
<organism evidence="1 2">
    <name type="scientific">Panagrolaimus superbus</name>
    <dbReference type="NCBI Taxonomy" id="310955"/>
    <lineage>
        <taxon>Eukaryota</taxon>
        <taxon>Metazoa</taxon>
        <taxon>Ecdysozoa</taxon>
        <taxon>Nematoda</taxon>
        <taxon>Chromadorea</taxon>
        <taxon>Rhabditida</taxon>
        <taxon>Tylenchina</taxon>
        <taxon>Panagrolaimomorpha</taxon>
        <taxon>Panagrolaimoidea</taxon>
        <taxon>Panagrolaimidae</taxon>
        <taxon>Panagrolaimus</taxon>
    </lineage>
</organism>
<sequence length="196" mass="23366">MVYFEEGSEENAAEREDKSPLLAFFELCARDENARQFTYQQIPHHYRYDKKKGVWIKRIYNPSKFFVRVHHIPPKMTQLYALRILLMKVQGPTSFKNLKTVNGVEHANFVEAAKALGYWENNDIHFDVINEAIREMRTIKQKKHFLAMVIAHNQPSNANEYIEKFLEPIFHKPPRKFEDVKEQVRFRALSTWDYCT</sequence>
<dbReference type="Proteomes" id="UP000887577">
    <property type="component" value="Unplaced"/>
</dbReference>
<evidence type="ECO:0000313" key="2">
    <source>
        <dbReference type="WBParaSite" id="PSU_v2.g13778.t1"/>
    </source>
</evidence>
<name>A0A914Y0P3_9BILA</name>
<accession>A0A914Y0P3</accession>
<proteinExistence type="predicted"/>
<evidence type="ECO:0000313" key="1">
    <source>
        <dbReference type="Proteomes" id="UP000887577"/>
    </source>
</evidence>
<reference evidence="2" key="1">
    <citation type="submission" date="2022-11" db="UniProtKB">
        <authorList>
            <consortium name="WormBaseParasite"/>
        </authorList>
    </citation>
    <scope>IDENTIFICATION</scope>
</reference>
<dbReference type="WBParaSite" id="PSU_v2.g13778.t1">
    <property type="protein sequence ID" value="PSU_v2.g13778.t1"/>
    <property type="gene ID" value="PSU_v2.g13778"/>
</dbReference>